<gene>
    <name evidence="1" type="primary">jg16854</name>
    <name evidence="1" type="ORF">PAEG_LOCUS7092</name>
</gene>
<dbReference type="OrthoDB" id="7472171at2759"/>
<sequence length="128" mass="14130">MGAAVRRAKFMNDKTVPSSNNFISLEACMPSSFKFLSIARLRAAAARSSADCVHPMSAAVPVPSPPRLPSRARSHRSLCIRSGRVLPPRPNRSHPTRRYYTTQHSNLTVSLITLAAQTDTLVQKIRTF</sequence>
<reference evidence="1" key="1">
    <citation type="submission" date="2022-03" db="EMBL/GenBank/DDBJ databases">
        <authorList>
            <person name="Lindestad O."/>
        </authorList>
    </citation>
    <scope>NUCLEOTIDE SEQUENCE</scope>
</reference>
<dbReference type="AlphaFoldDB" id="A0A8S4QVU1"/>
<comment type="caution">
    <text evidence="1">The sequence shown here is derived from an EMBL/GenBank/DDBJ whole genome shotgun (WGS) entry which is preliminary data.</text>
</comment>
<organism evidence="1 2">
    <name type="scientific">Pararge aegeria aegeria</name>
    <dbReference type="NCBI Taxonomy" id="348720"/>
    <lineage>
        <taxon>Eukaryota</taxon>
        <taxon>Metazoa</taxon>
        <taxon>Ecdysozoa</taxon>
        <taxon>Arthropoda</taxon>
        <taxon>Hexapoda</taxon>
        <taxon>Insecta</taxon>
        <taxon>Pterygota</taxon>
        <taxon>Neoptera</taxon>
        <taxon>Endopterygota</taxon>
        <taxon>Lepidoptera</taxon>
        <taxon>Glossata</taxon>
        <taxon>Ditrysia</taxon>
        <taxon>Papilionoidea</taxon>
        <taxon>Nymphalidae</taxon>
        <taxon>Satyrinae</taxon>
        <taxon>Satyrini</taxon>
        <taxon>Parargina</taxon>
        <taxon>Pararge</taxon>
    </lineage>
</organism>
<proteinExistence type="predicted"/>
<accession>A0A8S4QVU1</accession>
<protein>
    <submittedName>
        <fullName evidence="1">Jg16854 protein</fullName>
    </submittedName>
</protein>
<dbReference type="EMBL" id="CAKXAJ010021216">
    <property type="protein sequence ID" value="CAH2226386.1"/>
    <property type="molecule type" value="Genomic_DNA"/>
</dbReference>
<evidence type="ECO:0000313" key="1">
    <source>
        <dbReference type="EMBL" id="CAH2226386.1"/>
    </source>
</evidence>
<name>A0A8S4QVU1_9NEOP</name>
<keyword evidence="2" id="KW-1185">Reference proteome</keyword>
<dbReference type="Proteomes" id="UP000838756">
    <property type="component" value="Unassembled WGS sequence"/>
</dbReference>
<evidence type="ECO:0000313" key="2">
    <source>
        <dbReference type="Proteomes" id="UP000838756"/>
    </source>
</evidence>